<comment type="similarity">
    <text evidence="2">Belongs to the G-protein coupled receptor 1 family.</text>
</comment>
<evidence type="ECO:0000313" key="13">
    <source>
        <dbReference type="Proteomes" id="UP000708208"/>
    </source>
</evidence>
<evidence type="ECO:0000256" key="7">
    <source>
        <dbReference type="ARBA" id="ARBA00023170"/>
    </source>
</evidence>
<dbReference type="SMART" id="SM01381">
    <property type="entry name" value="7TM_GPCR_Srsx"/>
    <property type="match status" value="1"/>
</dbReference>
<keyword evidence="7" id="KW-0675">Receptor</keyword>
<feature type="transmembrane region" description="Helical" evidence="10">
    <location>
        <begin position="343"/>
        <end position="362"/>
    </location>
</feature>
<keyword evidence="3 10" id="KW-0812">Transmembrane</keyword>
<feature type="compositionally biased region" description="Polar residues" evidence="9">
    <location>
        <begin position="651"/>
        <end position="661"/>
    </location>
</feature>
<dbReference type="PROSITE" id="PS00237">
    <property type="entry name" value="G_PROTEIN_RECEP_F1_1"/>
    <property type="match status" value="1"/>
</dbReference>
<evidence type="ECO:0000256" key="5">
    <source>
        <dbReference type="ARBA" id="ARBA00023040"/>
    </source>
</evidence>
<evidence type="ECO:0000256" key="2">
    <source>
        <dbReference type="ARBA" id="ARBA00010663"/>
    </source>
</evidence>
<dbReference type="Pfam" id="PF00001">
    <property type="entry name" value="7tm_1"/>
    <property type="match status" value="1"/>
</dbReference>
<feature type="compositionally biased region" description="Polar residues" evidence="9">
    <location>
        <begin position="626"/>
        <end position="643"/>
    </location>
</feature>
<evidence type="ECO:0000256" key="1">
    <source>
        <dbReference type="ARBA" id="ARBA00004141"/>
    </source>
</evidence>
<accession>A0A8J2L4H5</accession>
<dbReference type="AlphaFoldDB" id="A0A8J2L4H5"/>
<evidence type="ECO:0000256" key="6">
    <source>
        <dbReference type="ARBA" id="ARBA00023136"/>
    </source>
</evidence>
<evidence type="ECO:0000256" key="4">
    <source>
        <dbReference type="ARBA" id="ARBA00022989"/>
    </source>
</evidence>
<comment type="caution">
    <text evidence="12">The sequence shown here is derived from an EMBL/GenBank/DDBJ whole genome shotgun (WGS) entry which is preliminary data.</text>
</comment>
<keyword evidence="5" id="KW-0297">G-protein coupled receptor</keyword>
<reference evidence="12" key="1">
    <citation type="submission" date="2021-06" db="EMBL/GenBank/DDBJ databases">
        <authorList>
            <person name="Hodson N. C."/>
            <person name="Mongue J. A."/>
            <person name="Jaron S. K."/>
        </authorList>
    </citation>
    <scope>NUCLEOTIDE SEQUENCE</scope>
</reference>
<dbReference type="GO" id="GO:0042923">
    <property type="term" value="F:neuropeptide binding"/>
    <property type="evidence" value="ECO:0007669"/>
    <property type="project" value="TreeGrafter"/>
</dbReference>
<evidence type="ECO:0000256" key="10">
    <source>
        <dbReference type="SAM" id="Phobius"/>
    </source>
</evidence>
<dbReference type="PANTHER" id="PTHR24235:SF29">
    <property type="entry name" value="GH23382P"/>
    <property type="match status" value="1"/>
</dbReference>
<dbReference type="OrthoDB" id="5957382at2759"/>
<dbReference type="GO" id="GO:0043005">
    <property type="term" value="C:neuron projection"/>
    <property type="evidence" value="ECO:0007669"/>
    <property type="project" value="TreeGrafter"/>
</dbReference>
<feature type="region of interest" description="Disordered" evidence="9">
    <location>
        <begin position="600"/>
        <end position="682"/>
    </location>
</feature>
<keyword evidence="4 10" id="KW-1133">Transmembrane helix</keyword>
<dbReference type="InterPro" id="IPR017452">
    <property type="entry name" value="GPCR_Rhodpsn_7TM"/>
</dbReference>
<evidence type="ECO:0000313" key="12">
    <source>
        <dbReference type="EMBL" id="CAG7815254.1"/>
    </source>
</evidence>
<feature type="transmembrane region" description="Helical" evidence="10">
    <location>
        <begin position="302"/>
        <end position="323"/>
    </location>
</feature>
<evidence type="ECO:0000259" key="11">
    <source>
        <dbReference type="PROSITE" id="PS50262"/>
    </source>
</evidence>
<keyword evidence="8" id="KW-0807">Transducer</keyword>
<feature type="domain" description="G-protein coupled receptors family 1 profile" evidence="11">
    <location>
        <begin position="244"/>
        <end position="498"/>
    </location>
</feature>
<evidence type="ECO:0000256" key="3">
    <source>
        <dbReference type="ARBA" id="ARBA00022692"/>
    </source>
</evidence>
<dbReference type="PANTHER" id="PTHR24235">
    <property type="entry name" value="NEUROPEPTIDE Y RECEPTOR"/>
    <property type="match status" value="1"/>
</dbReference>
<dbReference type="InterPro" id="IPR000276">
    <property type="entry name" value="GPCR_Rhodpsn"/>
</dbReference>
<feature type="transmembrane region" description="Helical" evidence="10">
    <location>
        <begin position="390"/>
        <end position="414"/>
    </location>
</feature>
<comment type="subcellular location">
    <subcellularLocation>
        <location evidence="1">Membrane</location>
        <topology evidence="1">Multi-pass membrane protein</topology>
    </subcellularLocation>
</comment>
<name>A0A8J2L4H5_9HEXA</name>
<organism evidence="12 13">
    <name type="scientific">Allacma fusca</name>
    <dbReference type="NCBI Taxonomy" id="39272"/>
    <lineage>
        <taxon>Eukaryota</taxon>
        <taxon>Metazoa</taxon>
        <taxon>Ecdysozoa</taxon>
        <taxon>Arthropoda</taxon>
        <taxon>Hexapoda</taxon>
        <taxon>Collembola</taxon>
        <taxon>Symphypleona</taxon>
        <taxon>Sminthuridae</taxon>
        <taxon>Allacma</taxon>
    </lineage>
</organism>
<evidence type="ECO:0000256" key="9">
    <source>
        <dbReference type="SAM" id="MobiDB-lite"/>
    </source>
</evidence>
<dbReference type="Proteomes" id="UP000708208">
    <property type="component" value="Unassembled WGS sequence"/>
</dbReference>
<sequence length="682" mass="75137">MNTHNFVVEKLREILAKLEHPTSPTIPSSVSSTPKDSSLWSVSSIILRGTSTAPPSFSPATLGVDTWTKYDEVMETEEERDVSRERTLLDTVVNGSNNVVYGHASLFPSDRGDRTRETSSTIFGLEINTEPSSPSQRLSLHRKGTFFPVTDNSETTSLMKHLQELIHVLKMSSPSSKSNGPLLPAQGLDSTGFGGGKDMELNLTLDDITDLNNLMSDYGESSVPFKHIFIIISYLLIACISIIGNLLVVQLVIRSRRLHTLTHALLANLAVADLFMATLNIPFSAARVILAEWPFGSFLCQVVPFVQVTSVYVTSITMAVIAVDRYQVIINPLGRRMKNSQGVVLVIAIWSLSALLSLPFALHHKVVTMLTVRVVNRCQAEFSSMERRRWLTVATVLGQYLVPLIFTTVSYVSIMMRLGLRSSAMGSTTPRQVAAQSKAKRKTIKMLVLTVIFFAACWAPINAYHLLTHFSLVSHNSTAILTCHLIAMSSTCYNPFIYCWLNEHFRREALKWVRCFRSPQPSLISPGMDANGVLTRSEVLVRHVPTHQSSTLIQLLSYRSRPANHTNTMATPPQQPSPTLSSPLKPGGLGQFCRKSLSSSVSVQKSEQSSHKDALNKTKYMDRDQTLSLQSPSSEDRNNSAYSGQAAPSEVNCSLCQSSDSSGEEGCPNNRPPFAAQSQSTV</sequence>
<keyword evidence="6 10" id="KW-0472">Membrane</keyword>
<gene>
    <name evidence="12" type="ORF">AFUS01_LOCUS25949</name>
</gene>
<feature type="compositionally biased region" description="Basic and acidic residues" evidence="9">
    <location>
        <begin position="608"/>
        <end position="625"/>
    </location>
</feature>
<feature type="transmembrane region" description="Helical" evidence="10">
    <location>
        <begin position="265"/>
        <end position="290"/>
    </location>
</feature>
<evidence type="ECO:0000256" key="8">
    <source>
        <dbReference type="ARBA" id="ARBA00023224"/>
    </source>
</evidence>
<dbReference type="PROSITE" id="PS50262">
    <property type="entry name" value="G_PROTEIN_RECEP_F1_2"/>
    <property type="match status" value="1"/>
</dbReference>
<feature type="transmembrane region" description="Helical" evidence="10">
    <location>
        <begin position="446"/>
        <end position="467"/>
    </location>
</feature>
<keyword evidence="13" id="KW-1185">Reference proteome</keyword>
<dbReference type="SUPFAM" id="SSF81321">
    <property type="entry name" value="Family A G protein-coupled receptor-like"/>
    <property type="match status" value="1"/>
</dbReference>
<protein>
    <recommendedName>
        <fullName evidence="11">G-protein coupled receptors family 1 profile domain-containing protein</fullName>
    </recommendedName>
</protein>
<feature type="transmembrane region" description="Helical" evidence="10">
    <location>
        <begin position="228"/>
        <end position="253"/>
    </location>
</feature>
<dbReference type="GO" id="GO:0008188">
    <property type="term" value="F:neuropeptide receptor activity"/>
    <property type="evidence" value="ECO:0007669"/>
    <property type="project" value="TreeGrafter"/>
</dbReference>
<feature type="region of interest" description="Disordered" evidence="9">
    <location>
        <begin position="563"/>
        <end position="585"/>
    </location>
</feature>
<proteinExistence type="inferred from homology"/>
<feature type="transmembrane region" description="Helical" evidence="10">
    <location>
        <begin position="479"/>
        <end position="501"/>
    </location>
</feature>
<dbReference type="EMBL" id="CAJVCH010340225">
    <property type="protein sequence ID" value="CAG7815254.1"/>
    <property type="molecule type" value="Genomic_DNA"/>
</dbReference>
<dbReference type="GO" id="GO:0005886">
    <property type="term" value="C:plasma membrane"/>
    <property type="evidence" value="ECO:0007669"/>
    <property type="project" value="TreeGrafter"/>
</dbReference>